<protein>
    <submittedName>
        <fullName evidence="9">F-box only protein 30</fullName>
    </submittedName>
</protein>
<dbReference type="Proteomes" id="UP000192578">
    <property type="component" value="Unassembled WGS sequence"/>
</dbReference>
<feature type="domain" description="TRAF-type" evidence="7">
    <location>
        <begin position="50"/>
        <end position="93"/>
    </location>
</feature>
<feature type="compositionally biased region" description="Basic and acidic residues" evidence="6">
    <location>
        <begin position="260"/>
        <end position="274"/>
    </location>
</feature>
<evidence type="ECO:0000256" key="3">
    <source>
        <dbReference type="ARBA" id="ARBA00022786"/>
    </source>
</evidence>
<evidence type="ECO:0000256" key="5">
    <source>
        <dbReference type="PROSITE-ProRule" id="PRU00207"/>
    </source>
</evidence>
<accession>A0A1W0X3C4</accession>
<reference evidence="10" key="1">
    <citation type="submission" date="2017-01" db="EMBL/GenBank/DDBJ databases">
        <title>Comparative genomics of anhydrobiosis in the tardigrade Hypsibius dujardini.</title>
        <authorList>
            <person name="Yoshida Y."/>
            <person name="Koutsovoulos G."/>
            <person name="Laetsch D."/>
            <person name="Stevens L."/>
            <person name="Kumar S."/>
            <person name="Horikawa D."/>
            <person name="Ishino K."/>
            <person name="Komine S."/>
            <person name="Tomita M."/>
            <person name="Blaxter M."/>
            <person name="Arakawa K."/>
        </authorList>
    </citation>
    <scope>NUCLEOTIDE SEQUENCE [LARGE SCALE GENOMIC DNA]</scope>
    <source>
        <strain evidence="10">Z151</strain>
    </source>
</reference>
<dbReference type="SUPFAM" id="SSF49599">
    <property type="entry name" value="TRAF domain-like"/>
    <property type="match status" value="1"/>
</dbReference>
<proteinExistence type="predicted"/>
<keyword evidence="3" id="KW-0833">Ubl conjugation pathway</keyword>
<feature type="zinc finger region" description="TRAF-type" evidence="5">
    <location>
        <begin position="50"/>
        <end position="93"/>
    </location>
</feature>
<keyword evidence="10" id="KW-1185">Reference proteome</keyword>
<dbReference type="PANTHER" id="PTHR15933:SF20">
    <property type="entry name" value="F-BOX DOMAIN-CONTAINING PROTEIN"/>
    <property type="match status" value="1"/>
</dbReference>
<dbReference type="AlphaFoldDB" id="A0A1W0X3C4"/>
<name>A0A1W0X3C4_HYPEX</name>
<dbReference type="InterPro" id="IPR001293">
    <property type="entry name" value="Znf_TRAF"/>
</dbReference>
<comment type="caution">
    <text evidence="9">The sequence shown here is derived from an EMBL/GenBank/DDBJ whole genome shotgun (WGS) entry which is preliminary data.</text>
</comment>
<feature type="region of interest" description="Disordered" evidence="6">
    <location>
        <begin position="259"/>
        <end position="293"/>
    </location>
</feature>
<sequence>MNQPNASNSHSHCVSCFRSNCSARRSAESCSIMRCHKCGVLLHECKLSEHVEETCPESVVTCINVGNGCGLLMKRRVLGIHLELCPASIVICSVEWNRWPLHYVDKHSPLPFFLPNPQGYPEQLDIALALRDQAMLNAAYEAPRHFRRMRNELTERFPAVPLPTARQVPVSILRERELMAVPNGVNGAVTGGWSRDTSIDSDSQSTVSGLTSEDDFSWSDTPWQKRRNPPGLSRSLCSKLYQASRQTTETLKVALQMITEGHDNSDDERLREVESNNGDSIDDQAPSEFGDSTVGSDKAVYALEFSITSQAMEEGDDVTLATAEEFTSSVVPPAPPAHAAIALGVNVVVESITRYQTKPKSMLTFVCGQSFRRSEYAAHYRNVHSEIQGGLTWIEQRCPLAQYGCPFSHRRVYPGQPKNAALIHSTDLQSFGVHHVDDPAHLPHNAEEDYLSQMPEEILLRIGHFLDGFALNNFSRVSRRLRFSCLSLLEEKGMVHQEWNKIGRGRWRIEFQRWMFSTAFDEVVQWKLNSRSVGEHLRCCPFFHRVRHLSPIQLPALAESDTCASEQMLAKLTEHSKKFSGDGDEVIQLTDWRPSKTSVSCDTPSLP</sequence>
<feature type="compositionally biased region" description="Polar residues" evidence="6">
    <location>
        <begin position="200"/>
        <end position="211"/>
    </location>
</feature>
<dbReference type="InterPro" id="IPR001810">
    <property type="entry name" value="F-box_dom"/>
</dbReference>
<gene>
    <name evidence="9" type="ORF">BV898_04209</name>
</gene>
<keyword evidence="1 5" id="KW-0479">Metal-binding</keyword>
<evidence type="ECO:0000256" key="2">
    <source>
        <dbReference type="ARBA" id="ARBA00022771"/>
    </source>
</evidence>
<dbReference type="InterPro" id="IPR031890">
    <property type="entry name" value="Fbxo30/Fbxo40"/>
</dbReference>
<dbReference type="InterPro" id="IPR036047">
    <property type="entry name" value="F-box-like_dom_sf"/>
</dbReference>
<feature type="region of interest" description="Disordered" evidence="6">
    <location>
        <begin position="192"/>
        <end position="231"/>
    </location>
</feature>
<evidence type="ECO:0000259" key="8">
    <source>
        <dbReference type="PROSITE" id="PS50181"/>
    </source>
</evidence>
<dbReference type="Gene3D" id="3.30.40.150">
    <property type="entry name" value="TRAF-like zinc-finger, N-terminal subdomain"/>
    <property type="match status" value="1"/>
</dbReference>
<dbReference type="InterPro" id="IPR043013">
    <property type="entry name" value="Znf_TRAF_N"/>
</dbReference>
<dbReference type="OrthoDB" id="5918172at2759"/>
<dbReference type="PROSITE" id="PS50181">
    <property type="entry name" value="FBOX"/>
    <property type="match status" value="1"/>
</dbReference>
<keyword evidence="4 5" id="KW-0862">Zinc</keyword>
<dbReference type="GO" id="GO:0061630">
    <property type="term" value="F:ubiquitin protein ligase activity"/>
    <property type="evidence" value="ECO:0007669"/>
    <property type="project" value="InterPro"/>
</dbReference>
<evidence type="ECO:0000256" key="4">
    <source>
        <dbReference type="ARBA" id="ARBA00022833"/>
    </source>
</evidence>
<dbReference type="Gene3D" id="1.20.1280.50">
    <property type="match status" value="1"/>
</dbReference>
<organism evidence="9 10">
    <name type="scientific">Hypsibius exemplaris</name>
    <name type="common">Freshwater tardigrade</name>
    <dbReference type="NCBI Taxonomy" id="2072580"/>
    <lineage>
        <taxon>Eukaryota</taxon>
        <taxon>Metazoa</taxon>
        <taxon>Ecdysozoa</taxon>
        <taxon>Tardigrada</taxon>
        <taxon>Eutardigrada</taxon>
        <taxon>Parachela</taxon>
        <taxon>Hypsibioidea</taxon>
        <taxon>Hypsibiidae</taxon>
        <taxon>Hypsibius</taxon>
    </lineage>
</organism>
<evidence type="ECO:0000313" key="9">
    <source>
        <dbReference type="EMBL" id="OQV21999.1"/>
    </source>
</evidence>
<evidence type="ECO:0000256" key="6">
    <source>
        <dbReference type="SAM" id="MobiDB-lite"/>
    </source>
</evidence>
<dbReference type="PROSITE" id="PS50145">
    <property type="entry name" value="ZF_TRAF"/>
    <property type="match status" value="1"/>
</dbReference>
<evidence type="ECO:0000259" key="7">
    <source>
        <dbReference type="PROSITE" id="PS50145"/>
    </source>
</evidence>
<dbReference type="GO" id="GO:0008270">
    <property type="term" value="F:zinc ion binding"/>
    <property type="evidence" value="ECO:0007669"/>
    <property type="project" value="UniProtKB-KW"/>
</dbReference>
<dbReference type="Pfam" id="PF15966">
    <property type="entry name" value="F-box_4"/>
    <property type="match status" value="1"/>
</dbReference>
<dbReference type="EMBL" id="MTYJ01000020">
    <property type="protein sequence ID" value="OQV21999.1"/>
    <property type="molecule type" value="Genomic_DNA"/>
</dbReference>
<feature type="domain" description="F-box" evidence="8">
    <location>
        <begin position="448"/>
        <end position="502"/>
    </location>
</feature>
<keyword evidence="2 5" id="KW-0863">Zinc-finger</keyword>
<evidence type="ECO:0000256" key="1">
    <source>
        <dbReference type="ARBA" id="ARBA00022723"/>
    </source>
</evidence>
<dbReference type="SUPFAM" id="SSF81383">
    <property type="entry name" value="F-box domain"/>
    <property type="match status" value="1"/>
</dbReference>
<evidence type="ECO:0000313" key="10">
    <source>
        <dbReference type="Proteomes" id="UP000192578"/>
    </source>
</evidence>
<dbReference type="Pfam" id="PF15965">
    <property type="entry name" value="zf-TRAF_2"/>
    <property type="match status" value="1"/>
</dbReference>
<dbReference type="PANTHER" id="PTHR15933">
    <property type="entry name" value="PROTEIN CBG16327"/>
    <property type="match status" value="1"/>
</dbReference>